<keyword evidence="4 13" id="KW-1003">Cell membrane</keyword>
<evidence type="ECO:0000256" key="5">
    <source>
        <dbReference type="ARBA" id="ARBA00022519"/>
    </source>
</evidence>
<dbReference type="EMBL" id="CP014476">
    <property type="protein sequence ID" value="AMK77448.1"/>
    <property type="molecule type" value="Genomic_DNA"/>
</dbReference>
<dbReference type="GO" id="GO:0005886">
    <property type="term" value="C:plasma membrane"/>
    <property type="evidence" value="ECO:0007669"/>
    <property type="project" value="UniProtKB-SubCell"/>
</dbReference>
<dbReference type="OrthoDB" id="9807042at2"/>
<dbReference type="InterPro" id="IPR002585">
    <property type="entry name" value="Cyt-d_ubiquinol_oxidase_su_1"/>
</dbReference>
<accession>A0A126T5U8</accession>
<dbReference type="GO" id="GO:0020037">
    <property type="term" value="F:heme binding"/>
    <property type="evidence" value="ECO:0007669"/>
    <property type="project" value="TreeGrafter"/>
</dbReference>
<feature type="transmembrane region" description="Helical" evidence="13">
    <location>
        <begin position="20"/>
        <end position="44"/>
    </location>
</feature>
<dbReference type="AlphaFoldDB" id="A0A126T5U8"/>
<evidence type="ECO:0000313" key="14">
    <source>
        <dbReference type="EMBL" id="AMK77448.1"/>
    </source>
</evidence>
<evidence type="ECO:0000256" key="6">
    <source>
        <dbReference type="ARBA" id="ARBA00022617"/>
    </source>
</evidence>
<name>A0A126T5U8_9GAMM</name>
<dbReference type="RefSeq" id="WP_062328853.1">
    <property type="nucleotide sequence ID" value="NZ_CP014476.1"/>
</dbReference>
<evidence type="ECO:0000256" key="8">
    <source>
        <dbReference type="ARBA" id="ARBA00022723"/>
    </source>
</evidence>
<comment type="similarity">
    <text evidence="2 13">Belongs to the cytochrome ubiquinol oxidase subunit 1 family.</text>
</comment>
<dbReference type="PIRSF" id="PIRSF006446">
    <property type="entry name" value="Cyt_quinol_oxidase_1"/>
    <property type="match status" value="1"/>
</dbReference>
<proteinExistence type="inferred from homology"/>
<evidence type="ECO:0000256" key="7">
    <source>
        <dbReference type="ARBA" id="ARBA00022692"/>
    </source>
</evidence>
<keyword evidence="12 13" id="KW-0472">Membrane</keyword>
<dbReference type="GO" id="GO:0070069">
    <property type="term" value="C:cytochrome complex"/>
    <property type="evidence" value="ECO:0007669"/>
    <property type="project" value="UniProtKB-UniRule"/>
</dbReference>
<evidence type="ECO:0000256" key="13">
    <source>
        <dbReference type="PIRNR" id="PIRNR006446"/>
    </source>
</evidence>
<evidence type="ECO:0000256" key="4">
    <source>
        <dbReference type="ARBA" id="ARBA00022475"/>
    </source>
</evidence>
<dbReference type="GO" id="GO:0019646">
    <property type="term" value="P:aerobic electron transport chain"/>
    <property type="evidence" value="ECO:0007669"/>
    <property type="project" value="InterPro"/>
</dbReference>
<dbReference type="Proteomes" id="UP000030512">
    <property type="component" value="Chromosome"/>
</dbReference>
<dbReference type="STRING" id="1538553.JT25_013320"/>
<feature type="transmembrane region" description="Helical" evidence="13">
    <location>
        <begin position="343"/>
        <end position="362"/>
    </location>
</feature>
<dbReference type="GO" id="GO:0046872">
    <property type="term" value="F:metal ion binding"/>
    <property type="evidence" value="ECO:0007669"/>
    <property type="project" value="UniProtKB-UniRule"/>
</dbReference>
<keyword evidence="15" id="KW-1185">Reference proteome</keyword>
<dbReference type="GO" id="GO:0016682">
    <property type="term" value="F:oxidoreductase activity, acting on diphenols and related substances as donors, oxygen as acceptor"/>
    <property type="evidence" value="ECO:0007669"/>
    <property type="project" value="TreeGrafter"/>
</dbReference>
<dbReference type="GO" id="GO:0009055">
    <property type="term" value="F:electron transfer activity"/>
    <property type="evidence" value="ECO:0007669"/>
    <property type="project" value="UniProtKB-UniRule"/>
</dbReference>
<keyword evidence="9 13" id="KW-0249">Electron transport</keyword>
<keyword evidence="8 13" id="KW-0479">Metal-binding</keyword>
<keyword evidence="11 13" id="KW-0408">Iron</keyword>
<evidence type="ECO:0000256" key="11">
    <source>
        <dbReference type="ARBA" id="ARBA00023004"/>
    </source>
</evidence>
<evidence type="ECO:0000313" key="15">
    <source>
        <dbReference type="Proteomes" id="UP000030512"/>
    </source>
</evidence>
<comment type="subcellular location">
    <subcellularLocation>
        <location evidence="1">Cell inner membrane</location>
        <topology evidence="1">Multi-pass membrane protein</topology>
    </subcellularLocation>
</comment>
<feature type="transmembrane region" description="Helical" evidence="13">
    <location>
        <begin position="221"/>
        <end position="239"/>
    </location>
</feature>
<feature type="transmembrane region" description="Helical" evidence="13">
    <location>
        <begin position="185"/>
        <end position="209"/>
    </location>
</feature>
<evidence type="ECO:0000256" key="9">
    <source>
        <dbReference type="ARBA" id="ARBA00022982"/>
    </source>
</evidence>
<evidence type="ECO:0000256" key="1">
    <source>
        <dbReference type="ARBA" id="ARBA00004429"/>
    </source>
</evidence>
<feature type="transmembrane region" description="Helical" evidence="13">
    <location>
        <begin position="129"/>
        <end position="152"/>
    </location>
</feature>
<keyword evidence="10 13" id="KW-1133">Transmembrane helix</keyword>
<reference evidence="14 15" key="1">
    <citation type="journal article" date="2015" name="Environ. Microbiol.">
        <title>Methane oxidation coupled to nitrate reduction under hypoxia by the Gammaproteobacterium Methylomonas denitrificans, sp. nov. type strain FJG1.</title>
        <authorList>
            <person name="Kits K.D."/>
            <person name="Klotz M.G."/>
            <person name="Stein L.Y."/>
        </authorList>
    </citation>
    <scope>NUCLEOTIDE SEQUENCE [LARGE SCALE GENOMIC DNA]</scope>
    <source>
        <strain evidence="14 15">FJG1</strain>
    </source>
</reference>
<keyword evidence="3 13" id="KW-0813">Transport</keyword>
<keyword evidence="5" id="KW-0997">Cell inner membrane</keyword>
<keyword evidence="6 13" id="KW-0349">Heme</keyword>
<keyword evidence="7 13" id="KW-0812">Transmembrane</keyword>
<feature type="transmembrane region" description="Helical" evidence="13">
    <location>
        <begin position="428"/>
        <end position="450"/>
    </location>
</feature>
<dbReference type="PANTHER" id="PTHR30365:SF0">
    <property type="entry name" value="CYTOCHROME BD-I UBIQUINOL OXIDASE SUBUNIT 1"/>
    <property type="match status" value="1"/>
</dbReference>
<evidence type="ECO:0000256" key="2">
    <source>
        <dbReference type="ARBA" id="ARBA00009819"/>
    </source>
</evidence>
<evidence type="ECO:0000256" key="12">
    <source>
        <dbReference type="ARBA" id="ARBA00023136"/>
    </source>
</evidence>
<evidence type="ECO:0000256" key="3">
    <source>
        <dbReference type="ARBA" id="ARBA00022448"/>
    </source>
</evidence>
<evidence type="ECO:0000256" key="10">
    <source>
        <dbReference type="ARBA" id="ARBA00022989"/>
    </source>
</evidence>
<feature type="transmembrane region" description="Helical" evidence="13">
    <location>
        <begin position="56"/>
        <end position="81"/>
    </location>
</feature>
<gene>
    <name evidence="14" type="ORF">JT25_013320</name>
</gene>
<dbReference type="PANTHER" id="PTHR30365">
    <property type="entry name" value="CYTOCHROME D UBIQUINOL OXIDASE"/>
    <property type="match status" value="1"/>
</dbReference>
<protein>
    <recommendedName>
        <fullName evidence="16">Cytochrome d terminal oxidase subunit 1</fullName>
    </recommendedName>
</protein>
<dbReference type="KEGG" id="mdn:JT25_013320"/>
<dbReference type="Pfam" id="PF01654">
    <property type="entry name" value="Cyt_bd_oxida_I"/>
    <property type="match status" value="1"/>
</dbReference>
<organism evidence="14 15">
    <name type="scientific">Methylomonas denitrificans</name>
    <dbReference type="NCBI Taxonomy" id="1538553"/>
    <lineage>
        <taxon>Bacteria</taxon>
        <taxon>Pseudomonadati</taxon>
        <taxon>Pseudomonadota</taxon>
        <taxon>Gammaproteobacteria</taxon>
        <taxon>Methylococcales</taxon>
        <taxon>Methylococcaceae</taxon>
        <taxon>Methylomonas</taxon>
    </lineage>
</organism>
<sequence length="468" mass="51000">MISETVVELSRAQFALHAVQYFLFVPLTLGLSLLLAGMESWFVLSGQDVYQRLTQFWGKLFAIGFGLSMAASLAIACQFGANWSYFSHYVGDVFAIPLLLGFAGLFLAANGLGWFLFGWQRLGKWSHLGVTWLIAIGCHLSLFGFLIASGWMQNPVGAELNTQTLRLELLDLSLVLTNPLAWAKFVHSLLASYVVAAGFVLAISAYYLIKQRETELAQHSYRIAAAFGLVAVIATMAIGDTSVYGAGAMQHNKLAVINGLPNDAALEQNRQRIGNGVKAYALLQELRDDKKEPELLAAFAASKIDLGYALLLKRWRESVTDASPAQIEQAVSASVPATARLYWGYRLMIASGALLLVLFFAANAVNIVGWRHAWLFKTSLYALPLPWLASASGWSISEFGRQPWLVADMLPIWQGVSTLTVADLAVSLAAYGFAYVGLLVLAVSLILKFIGQGSVEVLPFNQEPSHVA</sequence>
<feature type="transmembrane region" description="Helical" evidence="13">
    <location>
        <begin position="93"/>
        <end position="117"/>
    </location>
</feature>
<evidence type="ECO:0008006" key="16">
    <source>
        <dbReference type="Google" id="ProtNLM"/>
    </source>
</evidence>